<organism evidence="1 2">
    <name type="scientific">Trichonephila inaurata madagascariensis</name>
    <dbReference type="NCBI Taxonomy" id="2747483"/>
    <lineage>
        <taxon>Eukaryota</taxon>
        <taxon>Metazoa</taxon>
        <taxon>Ecdysozoa</taxon>
        <taxon>Arthropoda</taxon>
        <taxon>Chelicerata</taxon>
        <taxon>Arachnida</taxon>
        <taxon>Araneae</taxon>
        <taxon>Araneomorphae</taxon>
        <taxon>Entelegynae</taxon>
        <taxon>Araneoidea</taxon>
        <taxon>Nephilidae</taxon>
        <taxon>Trichonephila</taxon>
        <taxon>Trichonephila inaurata</taxon>
    </lineage>
</organism>
<protein>
    <submittedName>
        <fullName evidence="1">Uncharacterized protein</fullName>
    </submittedName>
</protein>
<dbReference type="Proteomes" id="UP000886998">
    <property type="component" value="Unassembled WGS sequence"/>
</dbReference>
<dbReference type="EMBL" id="BMAV01013283">
    <property type="protein sequence ID" value="GFY60765.1"/>
    <property type="molecule type" value="Genomic_DNA"/>
</dbReference>
<evidence type="ECO:0000313" key="2">
    <source>
        <dbReference type="Proteomes" id="UP000886998"/>
    </source>
</evidence>
<dbReference type="AlphaFoldDB" id="A0A8X7C995"/>
<sequence length="131" mass="15565">MANKLLTQRKLKKRYSASKGRLFKFRTKRYQPQYEHVHESCINNLNWSLKYRQKFFRDIVEGRCTSDDFLHHENKIVCRRLARNVLMLMKKDSHSTGPTCESRAFDGIQLNGQVPDRRPVVFMLATPNQSY</sequence>
<proteinExistence type="predicted"/>
<comment type="caution">
    <text evidence="1">The sequence shown here is derived from an EMBL/GenBank/DDBJ whole genome shotgun (WGS) entry which is preliminary data.</text>
</comment>
<gene>
    <name evidence="1" type="ORF">TNIN_220101</name>
</gene>
<accession>A0A8X7C995</accession>
<keyword evidence="2" id="KW-1185">Reference proteome</keyword>
<evidence type="ECO:0000313" key="1">
    <source>
        <dbReference type="EMBL" id="GFY60765.1"/>
    </source>
</evidence>
<reference evidence="1" key="1">
    <citation type="submission" date="2020-08" db="EMBL/GenBank/DDBJ databases">
        <title>Multicomponent nature underlies the extraordinary mechanical properties of spider dragline silk.</title>
        <authorList>
            <person name="Kono N."/>
            <person name="Nakamura H."/>
            <person name="Mori M."/>
            <person name="Yoshida Y."/>
            <person name="Ohtoshi R."/>
            <person name="Malay A.D."/>
            <person name="Moran D.A.P."/>
            <person name="Tomita M."/>
            <person name="Numata K."/>
            <person name="Arakawa K."/>
        </authorList>
    </citation>
    <scope>NUCLEOTIDE SEQUENCE</scope>
</reference>
<name>A0A8X7C995_9ARAC</name>